<sequence length="97" mass="11046">MNFTDYTKFKAEFEALIKHYNKFVITAHSSPDPDCVSSCLLMKEVMSKVYNIDSRIILRDRVKKMYSDILVDTSKISCGDPFASVDSETILILLDAN</sequence>
<evidence type="ECO:0008006" key="3">
    <source>
        <dbReference type="Google" id="ProtNLM"/>
    </source>
</evidence>
<dbReference type="InterPro" id="IPR038763">
    <property type="entry name" value="DHH_sf"/>
</dbReference>
<dbReference type="Proteomes" id="UP000782843">
    <property type="component" value="Unassembled WGS sequence"/>
</dbReference>
<reference evidence="1" key="2">
    <citation type="journal article" date="2021" name="Microbiome">
        <title>Successional dynamics and alternative stable states in a saline activated sludge microbial community over 9 years.</title>
        <authorList>
            <person name="Wang Y."/>
            <person name="Ye J."/>
            <person name="Ju F."/>
            <person name="Liu L."/>
            <person name="Boyd J.A."/>
            <person name="Deng Y."/>
            <person name="Parks D.H."/>
            <person name="Jiang X."/>
            <person name="Yin X."/>
            <person name="Woodcroft B.J."/>
            <person name="Tyson G.W."/>
            <person name="Hugenholtz P."/>
            <person name="Polz M.F."/>
            <person name="Zhang T."/>
        </authorList>
    </citation>
    <scope>NUCLEOTIDE SEQUENCE</scope>
    <source>
        <strain evidence="1">HKST-UBA10</strain>
    </source>
</reference>
<gene>
    <name evidence="1" type="ORF">KC660_04295</name>
</gene>
<reference evidence="1" key="1">
    <citation type="submission" date="2020-04" db="EMBL/GenBank/DDBJ databases">
        <authorList>
            <person name="Zhang T."/>
        </authorList>
    </citation>
    <scope>NUCLEOTIDE SEQUENCE</scope>
    <source>
        <strain evidence="1">HKST-UBA10</strain>
    </source>
</reference>
<dbReference type="SUPFAM" id="SSF64182">
    <property type="entry name" value="DHH phosphoesterases"/>
    <property type="match status" value="1"/>
</dbReference>
<proteinExistence type="predicted"/>
<feature type="non-terminal residue" evidence="1">
    <location>
        <position position="97"/>
    </location>
</feature>
<protein>
    <recommendedName>
        <fullName evidence="3">DHH family phosphoesterase</fullName>
    </recommendedName>
</protein>
<evidence type="ECO:0000313" key="1">
    <source>
        <dbReference type="EMBL" id="MCA9382597.1"/>
    </source>
</evidence>
<accession>A0A955L3Z7</accession>
<organism evidence="1 2">
    <name type="scientific">Candidatus Dojkabacteria bacterium</name>
    <dbReference type="NCBI Taxonomy" id="2099670"/>
    <lineage>
        <taxon>Bacteria</taxon>
        <taxon>Candidatus Dojkabacteria</taxon>
    </lineage>
</organism>
<dbReference type="Gene3D" id="3.90.1640.10">
    <property type="entry name" value="inorganic pyrophosphatase (n-terminal core)"/>
    <property type="match status" value="1"/>
</dbReference>
<evidence type="ECO:0000313" key="2">
    <source>
        <dbReference type="Proteomes" id="UP000782843"/>
    </source>
</evidence>
<comment type="caution">
    <text evidence="1">The sequence shown here is derived from an EMBL/GenBank/DDBJ whole genome shotgun (WGS) entry which is preliminary data.</text>
</comment>
<dbReference type="EMBL" id="JAGQLG010000177">
    <property type="protein sequence ID" value="MCA9382597.1"/>
    <property type="molecule type" value="Genomic_DNA"/>
</dbReference>
<name>A0A955L3Z7_9BACT</name>
<dbReference type="AlphaFoldDB" id="A0A955L3Z7"/>